<evidence type="ECO:0000313" key="2">
    <source>
        <dbReference type="EMBL" id="KIO11443.1"/>
    </source>
</evidence>
<reference evidence="3" key="2">
    <citation type="submission" date="2015-01" db="EMBL/GenBank/DDBJ databases">
        <title>Evolutionary Origins and Diversification of the Mycorrhizal Mutualists.</title>
        <authorList>
            <consortium name="DOE Joint Genome Institute"/>
            <consortium name="Mycorrhizal Genomics Consortium"/>
            <person name="Kohler A."/>
            <person name="Kuo A."/>
            <person name="Nagy L.G."/>
            <person name="Floudas D."/>
            <person name="Copeland A."/>
            <person name="Barry K.W."/>
            <person name="Cichocki N."/>
            <person name="Veneault-Fourrey C."/>
            <person name="LaButti K."/>
            <person name="Lindquist E.A."/>
            <person name="Lipzen A."/>
            <person name="Lundell T."/>
            <person name="Morin E."/>
            <person name="Murat C."/>
            <person name="Riley R."/>
            <person name="Ohm R."/>
            <person name="Sun H."/>
            <person name="Tunlid A."/>
            <person name="Henrissat B."/>
            <person name="Grigoriev I.V."/>
            <person name="Hibbett D.S."/>
            <person name="Martin F."/>
        </authorList>
    </citation>
    <scope>NUCLEOTIDE SEQUENCE [LARGE SCALE GENOMIC DNA]</scope>
    <source>
        <strain evidence="3">Marx 270</strain>
    </source>
</reference>
<dbReference type="OrthoDB" id="2631297at2759"/>
<accession>A0A0C3JQK5</accession>
<proteinExistence type="predicted"/>
<dbReference type="HOGENOM" id="CLU_1468768_0_0_1"/>
<gene>
    <name evidence="2" type="ORF">M404DRAFT_20874</name>
</gene>
<evidence type="ECO:0000256" key="1">
    <source>
        <dbReference type="SAM" id="MobiDB-lite"/>
    </source>
</evidence>
<protein>
    <submittedName>
        <fullName evidence="2">Uncharacterized protein</fullName>
    </submittedName>
</protein>
<evidence type="ECO:0000313" key="3">
    <source>
        <dbReference type="Proteomes" id="UP000054217"/>
    </source>
</evidence>
<dbReference type="Proteomes" id="UP000054217">
    <property type="component" value="Unassembled WGS sequence"/>
</dbReference>
<sequence length="184" mass="21478">MSQWSGTYQKEEASCNDDEVSDDTLQRRKDAEVGQSANWVVGQAWRSVDYVAFLRYLSLHATKQWQDVTEDLNANTSNTNQEPQRKRRKTTKKVHKRVFDVAPKHLSRDMPPAKAMVFRAMVDERWLDEHPGMVVHEGISWLKGFYSRVNQEELFEADATYLKELDEWLKTSNENGSSDDENEY</sequence>
<organism evidence="2 3">
    <name type="scientific">Pisolithus tinctorius Marx 270</name>
    <dbReference type="NCBI Taxonomy" id="870435"/>
    <lineage>
        <taxon>Eukaryota</taxon>
        <taxon>Fungi</taxon>
        <taxon>Dikarya</taxon>
        <taxon>Basidiomycota</taxon>
        <taxon>Agaricomycotina</taxon>
        <taxon>Agaricomycetes</taxon>
        <taxon>Agaricomycetidae</taxon>
        <taxon>Boletales</taxon>
        <taxon>Sclerodermatineae</taxon>
        <taxon>Pisolithaceae</taxon>
        <taxon>Pisolithus</taxon>
    </lineage>
</organism>
<reference evidence="2 3" key="1">
    <citation type="submission" date="2014-04" db="EMBL/GenBank/DDBJ databases">
        <authorList>
            <consortium name="DOE Joint Genome Institute"/>
            <person name="Kuo A."/>
            <person name="Kohler A."/>
            <person name="Costa M.D."/>
            <person name="Nagy L.G."/>
            <person name="Floudas D."/>
            <person name="Copeland A."/>
            <person name="Barry K.W."/>
            <person name="Cichocki N."/>
            <person name="Veneault-Fourrey C."/>
            <person name="LaButti K."/>
            <person name="Lindquist E.A."/>
            <person name="Lipzen A."/>
            <person name="Lundell T."/>
            <person name="Morin E."/>
            <person name="Murat C."/>
            <person name="Sun H."/>
            <person name="Tunlid A."/>
            <person name="Henrissat B."/>
            <person name="Grigoriev I.V."/>
            <person name="Hibbett D.S."/>
            <person name="Martin F."/>
            <person name="Nordberg H.P."/>
            <person name="Cantor M.N."/>
            <person name="Hua S.X."/>
        </authorList>
    </citation>
    <scope>NUCLEOTIDE SEQUENCE [LARGE SCALE GENOMIC DNA]</scope>
    <source>
        <strain evidence="2 3">Marx 270</strain>
    </source>
</reference>
<feature type="region of interest" description="Disordered" evidence="1">
    <location>
        <begin position="1"/>
        <end position="32"/>
    </location>
</feature>
<feature type="region of interest" description="Disordered" evidence="1">
    <location>
        <begin position="72"/>
        <end position="93"/>
    </location>
</feature>
<keyword evidence="3" id="KW-1185">Reference proteome</keyword>
<name>A0A0C3JQK5_PISTI</name>
<feature type="compositionally biased region" description="Polar residues" evidence="1">
    <location>
        <begin position="72"/>
        <end position="82"/>
    </location>
</feature>
<dbReference type="AlphaFoldDB" id="A0A0C3JQK5"/>
<dbReference type="EMBL" id="KN831950">
    <property type="protein sequence ID" value="KIO11443.1"/>
    <property type="molecule type" value="Genomic_DNA"/>
</dbReference>
<dbReference type="InParanoid" id="A0A0C3JQK5"/>